<evidence type="ECO:0000313" key="2">
    <source>
        <dbReference type="EMBL" id="QHU35593.1"/>
    </source>
</evidence>
<feature type="compositionally biased region" description="Acidic residues" evidence="1">
    <location>
        <begin position="81"/>
        <end position="91"/>
    </location>
</feature>
<evidence type="ECO:0000256" key="1">
    <source>
        <dbReference type="SAM" id="MobiDB-lite"/>
    </source>
</evidence>
<protein>
    <submittedName>
        <fullName evidence="2">Uncharacterized protein</fullName>
    </submittedName>
</protein>
<accession>A0A6C0LZ73</accession>
<reference evidence="2" key="1">
    <citation type="journal article" date="2020" name="Nature">
        <title>Giant virus diversity and host interactions through global metagenomics.</title>
        <authorList>
            <person name="Schulz F."/>
            <person name="Roux S."/>
            <person name="Paez-Espino D."/>
            <person name="Jungbluth S."/>
            <person name="Walsh D.A."/>
            <person name="Denef V.J."/>
            <person name="McMahon K.D."/>
            <person name="Konstantinidis K.T."/>
            <person name="Eloe-Fadrosh E.A."/>
            <person name="Kyrpides N.C."/>
            <person name="Woyke T."/>
        </authorList>
    </citation>
    <scope>NUCLEOTIDE SEQUENCE</scope>
    <source>
        <strain evidence="2">GVMAG-S-1029409-49</strain>
    </source>
</reference>
<dbReference type="AlphaFoldDB" id="A0A6C0LZ73"/>
<dbReference type="EMBL" id="MN740609">
    <property type="protein sequence ID" value="QHU35593.1"/>
    <property type="molecule type" value="Genomic_DNA"/>
</dbReference>
<name>A0A6C0LZ73_9ZZZZ</name>
<feature type="region of interest" description="Disordered" evidence="1">
    <location>
        <begin position="57"/>
        <end position="95"/>
    </location>
</feature>
<proteinExistence type="predicted"/>
<organism evidence="2">
    <name type="scientific">viral metagenome</name>
    <dbReference type="NCBI Taxonomy" id="1070528"/>
    <lineage>
        <taxon>unclassified sequences</taxon>
        <taxon>metagenomes</taxon>
        <taxon>organismal metagenomes</taxon>
    </lineage>
</organism>
<sequence>MDDLSKLSKGELIERLKATNKSTCAYRSTRSNTSCTSLSTTAHGYCDIHADTLQAASARERYEKASREERSPTPPNSPDRDIEDDDEDEPEISVQHNRYGNFEHAETHIVFNINNHKAIGVQMQNGDIAPLRPKDISECISRRWKYQVPSNAGARTKPFGKKW</sequence>
<feature type="compositionally biased region" description="Basic and acidic residues" evidence="1">
    <location>
        <begin position="58"/>
        <end position="71"/>
    </location>
</feature>